<feature type="transmembrane region" description="Helical" evidence="1">
    <location>
        <begin position="207"/>
        <end position="230"/>
    </location>
</feature>
<feature type="transmembrane region" description="Helical" evidence="1">
    <location>
        <begin position="320"/>
        <end position="340"/>
    </location>
</feature>
<dbReference type="InterPro" id="IPR050879">
    <property type="entry name" value="Acyltransferase_3"/>
</dbReference>
<gene>
    <name evidence="3" type="ORF">SAMN05444266_107240</name>
</gene>
<organism evidence="3 4">
    <name type="scientific">Chitinophaga jiangningensis</name>
    <dbReference type="NCBI Taxonomy" id="1419482"/>
    <lineage>
        <taxon>Bacteria</taxon>
        <taxon>Pseudomonadati</taxon>
        <taxon>Bacteroidota</taxon>
        <taxon>Chitinophagia</taxon>
        <taxon>Chitinophagales</taxon>
        <taxon>Chitinophagaceae</taxon>
        <taxon>Chitinophaga</taxon>
    </lineage>
</organism>
<accession>A0A1M7HHG8</accession>
<evidence type="ECO:0000313" key="3">
    <source>
        <dbReference type="EMBL" id="SHM27904.1"/>
    </source>
</evidence>
<name>A0A1M7HHG8_9BACT</name>
<evidence type="ECO:0000259" key="2">
    <source>
        <dbReference type="Pfam" id="PF01757"/>
    </source>
</evidence>
<dbReference type="InterPro" id="IPR002656">
    <property type="entry name" value="Acyl_transf_3_dom"/>
</dbReference>
<feature type="transmembrane region" description="Helical" evidence="1">
    <location>
        <begin position="237"/>
        <end position="253"/>
    </location>
</feature>
<keyword evidence="3" id="KW-0378">Hydrolase</keyword>
<dbReference type="AlphaFoldDB" id="A0A1M7HHG8"/>
<dbReference type="STRING" id="1419482.SAMN05444266_107240"/>
<keyword evidence="1" id="KW-1133">Transmembrane helix</keyword>
<dbReference type="PANTHER" id="PTHR23028:SF53">
    <property type="entry name" value="ACYL_TRANSF_3 DOMAIN-CONTAINING PROTEIN"/>
    <property type="match status" value="1"/>
</dbReference>
<dbReference type="GO" id="GO:0016747">
    <property type="term" value="F:acyltransferase activity, transferring groups other than amino-acyl groups"/>
    <property type="evidence" value="ECO:0007669"/>
    <property type="project" value="InterPro"/>
</dbReference>
<sequence>MTTLRIGGLDGFRFLAISLVVLFHYYVRWAPPYIDQSYYPYGNAYSNPFFEHGHMGVQFFFMISGFVTFLSIEKCLSLKEFMQKRLIRLWPPLLLCSVVTFVFVAMEDPVNKFPFHKSVLSFLPSLTFTDPLAWQYILRDPDIALIDGVYWSLLVEMKFYLLIGFMYFLISRKHILRSWNILLIGLLCLHYLAKFSGFSPLQLLDKAAGLLFFYEHMPFFTLGICFYDFYVGKKLKVAYIIPVLLLISSMQDFDWISLTMLAVMLLLFLALVMDWRVIRPMEWSVFRKVGVVSYTLYLLHQNIGLILIDKICGWIQNPAVYAWVPVVVYGMIVGVALLLFDYFELPVKRVLTEWLFRPKVSSPQIKKPAFD</sequence>
<feature type="transmembrane region" description="Helical" evidence="1">
    <location>
        <begin position="49"/>
        <end position="69"/>
    </location>
</feature>
<feature type="domain" description="Acyltransferase 3" evidence="2">
    <location>
        <begin position="7"/>
        <end position="337"/>
    </location>
</feature>
<keyword evidence="1" id="KW-0472">Membrane</keyword>
<feature type="transmembrane region" description="Helical" evidence="1">
    <location>
        <begin position="12"/>
        <end position="29"/>
    </location>
</feature>
<keyword evidence="4" id="KW-1185">Reference proteome</keyword>
<feature type="transmembrane region" description="Helical" evidence="1">
    <location>
        <begin position="289"/>
        <end position="308"/>
    </location>
</feature>
<evidence type="ECO:0000256" key="1">
    <source>
        <dbReference type="SAM" id="Phobius"/>
    </source>
</evidence>
<feature type="transmembrane region" description="Helical" evidence="1">
    <location>
        <begin position="259"/>
        <end position="277"/>
    </location>
</feature>
<dbReference type="RefSeq" id="WP_073084256.1">
    <property type="nucleotide sequence ID" value="NZ_FRBL01000007.1"/>
</dbReference>
<proteinExistence type="predicted"/>
<keyword evidence="3" id="KW-0012">Acyltransferase</keyword>
<dbReference type="EMBL" id="FRBL01000007">
    <property type="protein sequence ID" value="SHM27904.1"/>
    <property type="molecule type" value="Genomic_DNA"/>
</dbReference>
<keyword evidence="1" id="KW-0812">Transmembrane</keyword>
<protein>
    <submittedName>
        <fullName evidence="3">Peptidoglycan/LPS O-acetylase OafA/YrhL, contains acyltransferase and SGNH-hydrolase domains</fullName>
    </submittedName>
</protein>
<dbReference type="GO" id="GO:0000271">
    <property type="term" value="P:polysaccharide biosynthetic process"/>
    <property type="evidence" value="ECO:0007669"/>
    <property type="project" value="TreeGrafter"/>
</dbReference>
<feature type="transmembrane region" description="Helical" evidence="1">
    <location>
        <begin position="89"/>
        <end position="106"/>
    </location>
</feature>
<dbReference type="PANTHER" id="PTHR23028">
    <property type="entry name" value="ACETYLTRANSFERASE"/>
    <property type="match status" value="1"/>
</dbReference>
<dbReference type="GO" id="GO:0016020">
    <property type="term" value="C:membrane"/>
    <property type="evidence" value="ECO:0007669"/>
    <property type="project" value="TreeGrafter"/>
</dbReference>
<feature type="transmembrane region" description="Helical" evidence="1">
    <location>
        <begin position="181"/>
        <end position="201"/>
    </location>
</feature>
<dbReference type="Pfam" id="PF01757">
    <property type="entry name" value="Acyl_transf_3"/>
    <property type="match status" value="1"/>
</dbReference>
<dbReference type="GO" id="GO:0016787">
    <property type="term" value="F:hydrolase activity"/>
    <property type="evidence" value="ECO:0007669"/>
    <property type="project" value="UniProtKB-KW"/>
</dbReference>
<keyword evidence="3" id="KW-0808">Transferase</keyword>
<feature type="transmembrane region" description="Helical" evidence="1">
    <location>
        <begin position="149"/>
        <end position="169"/>
    </location>
</feature>
<dbReference type="Proteomes" id="UP000184420">
    <property type="component" value="Unassembled WGS sequence"/>
</dbReference>
<dbReference type="OrthoDB" id="290051at2"/>
<reference evidence="3 4" key="1">
    <citation type="submission" date="2016-11" db="EMBL/GenBank/DDBJ databases">
        <authorList>
            <person name="Jaros S."/>
            <person name="Januszkiewicz K."/>
            <person name="Wedrychowicz H."/>
        </authorList>
    </citation>
    <scope>NUCLEOTIDE SEQUENCE [LARGE SCALE GENOMIC DNA]</scope>
    <source>
        <strain evidence="3 4">DSM 27406</strain>
    </source>
</reference>
<evidence type="ECO:0000313" key="4">
    <source>
        <dbReference type="Proteomes" id="UP000184420"/>
    </source>
</evidence>